<dbReference type="EMBL" id="BSRX01000008">
    <property type="protein sequence ID" value="GLW53662.1"/>
    <property type="molecule type" value="Genomic_DNA"/>
</dbReference>
<sequence>MDSASGLSQALRGLLRAQVLAPGQRAAVLRLVAALPGLSYDGSVTDRAGRPGGAFSAESNGSGLPARCTFVMDRDSGRILGDEEMLTTRAGALNVPVPSVISYAAYLSARRQ</sequence>
<organism evidence="1 2">
    <name type="scientific">Kitasatospora phosalacinea</name>
    <dbReference type="NCBI Taxonomy" id="2065"/>
    <lineage>
        <taxon>Bacteria</taxon>
        <taxon>Bacillati</taxon>
        <taxon>Actinomycetota</taxon>
        <taxon>Actinomycetes</taxon>
        <taxon>Kitasatosporales</taxon>
        <taxon>Streptomycetaceae</taxon>
        <taxon>Kitasatospora</taxon>
    </lineage>
</organism>
<protein>
    <submittedName>
        <fullName evidence="1">Uncharacterized protein</fullName>
    </submittedName>
</protein>
<proteinExistence type="predicted"/>
<accession>A0A9W6PEW7</accession>
<evidence type="ECO:0000313" key="2">
    <source>
        <dbReference type="Proteomes" id="UP001165143"/>
    </source>
</evidence>
<reference evidence="1" key="1">
    <citation type="submission" date="2023-02" db="EMBL/GenBank/DDBJ databases">
        <title>Kitasatospora phosalacinea NBRC 14362.</title>
        <authorList>
            <person name="Ichikawa N."/>
            <person name="Sato H."/>
            <person name="Tonouchi N."/>
        </authorList>
    </citation>
    <scope>NUCLEOTIDE SEQUENCE</scope>
    <source>
        <strain evidence="1">NBRC 14362</strain>
    </source>
</reference>
<dbReference type="AlphaFoldDB" id="A0A9W6PEW7"/>
<name>A0A9W6PEW7_9ACTN</name>
<dbReference type="Proteomes" id="UP001165143">
    <property type="component" value="Unassembled WGS sequence"/>
</dbReference>
<evidence type="ECO:0000313" key="1">
    <source>
        <dbReference type="EMBL" id="GLW53662.1"/>
    </source>
</evidence>
<gene>
    <name evidence="1" type="ORF">Kpho01_16730</name>
</gene>
<comment type="caution">
    <text evidence="1">The sequence shown here is derived from an EMBL/GenBank/DDBJ whole genome shotgun (WGS) entry which is preliminary data.</text>
</comment>